<keyword evidence="1" id="KW-0812">Transmembrane</keyword>
<gene>
    <name evidence="2" type="ORF">KB449_00505</name>
</gene>
<feature type="transmembrane region" description="Helical" evidence="1">
    <location>
        <begin position="175"/>
        <end position="200"/>
    </location>
</feature>
<name>A0ABT6T9X3_9BACL</name>
<organism evidence="2 3">
    <name type="scientific">Cohnella hashimotonis</name>
    <dbReference type="NCBI Taxonomy" id="2826895"/>
    <lineage>
        <taxon>Bacteria</taxon>
        <taxon>Bacillati</taxon>
        <taxon>Bacillota</taxon>
        <taxon>Bacilli</taxon>
        <taxon>Bacillales</taxon>
        <taxon>Paenibacillaceae</taxon>
        <taxon>Cohnella</taxon>
    </lineage>
</organism>
<keyword evidence="3" id="KW-1185">Reference proteome</keyword>
<dbReference type="Pfam" id="PF01944">
    <property type="entry name" value="SpoIIM"/>
    <property type="match status" value="1"/>
</dbReference>
<sequence>MIKKTLRQAWTDVKPYFWAAAVIFFASLFAGAMSNGDIGWLDKQLQSISDIAKRANESDNVSLAMFWLILVNNLVATAFAMYLGILACIMPLFTLAMNGLVMGYLFGQMANEGTNLWSVIVRGILPHGILELPAVFLAGAYGILLGVRLLQGIGRSLTGKSKPWSGLAEAMKGSVAIYAVVALLLLVAAVIESTLTLYLVKS</sequence>
<keyword evidence="1" id="KW-0472">Membrane</keyword>
<feature type="transmembrane region" description="Helical" evidence="1">
    <location>
        <begin position="61"/>
        <end position="83"/>
    </location>
</feature>
<dbReference type="PANTHER" id="PTHR35337">
    <property type="entry name" value="SLR1478 PROTEIN"/>
    <property type="match status" value="1"/>
</dbReference>
<feature type="transmembrane region" description="Helical" evidence="1">
    <location>
        <begin position="89"/>
        <end position="107"/>
    </location>
</feature>
<feature type="transmembrane region" description="Helical" evidence="1">
    <location>
        <begin position="16"/>
        <end position="40"/>
    </location>
</feature>
<feature type="transmembrane region" description="Helical" evidence="1">
    <location>
        <begin position="128"/>
        <end position="150"/>
    </location>
</feature>
<protein>
    <submittedName>
        <fullName evidence="2">Stage II sporulation protein M</fullName>
    </submittedName>
</protein>
<dbReference type="Proteomes" id="UP001161691">
    <property type="component" value="Unassembled WGS sequence"/>
</dbReference>
<dbReference type="InterPro" id="IPR002798">
    <property type="entry name" value="SpoIIM-like"/>
</dbReference>
<proteinExistence type="predicted"/>
<dbReference type="EMBL" id="JAGRPV010000001">
    <property type="protein sequence ID" value="MDI4643430.1"/>
    <property type="molecule type" value="Genomic_DNA"/>
</dbReference>
<accession>A0ABT6T9X3</accession>
<evidence type="ECO:0000313" key="2">
    <source>
        <dbReference type="EMBL" id="MDI4643430.1"/>
    </source>
</evidence>
<comment type="caution">
    <text evidence="2">The sequence shown here is derived from an EMBL/GenBank/DDBJ whole genome shotgun (WGS) entry which is preliminary data.</text>
</comment>
<dbReference type="PANTHER" id="PTHR35337:SF1">
    <property type="entry name" value="SLR1478 PROTEIN"/>
    <property type="match status" value="1"/>
</dbReference>
<evidence type="ECO:0000313" key="3">
    <source>
        <dbReference type="Proteomes" id="UP001161691"/>
    </source>
</evidence>
<evidence type="ECO:0000256" key="1">
    <source>
        <dbReference type="SAM" id="Phobius"/>
    </source>
</evidence>
<reference evidence="2" key="1">
    <citation type="submission" date="2023-04" db="EMBL/GenBank/DDBJ databases">
        <title>Comparative genomic analysis of Cohnella hashimotonis sp. nov., isolated from the International Space Station.</title>
        <authorList>
            <person name="Venkateswaran K."/>
            <person name="Simpson A."/>
        </authorList>
    </citation>
    <scope>NUCLEOTIDE SEQUENCE</scope>
    <source>
        <strain evidence="2">F6_2S_P_1</strain>
    </source>
</reference>
<keyword evidence="1" id="KW-1133">Transmembrane helix</keyword>
<dbReference type="RefSeq" id="WP_282906491.1">
    <property type="nucleotide sequence ID" value="NZ_JAGRPV010000001.1"/>
</dbReference>